<dbReference type="KEGG" id="msl:Msil_3088"/>
<dbReference type="EMBL" id="CP001280">
    <property type="protein sequence ID" value="ACK51997.1"/>
    <property type="molecule type" value="Genomic_DNA"/>
</dbReference>
<feature type="region of interest" description="Disordered" evidence="1">
    <location>
        <begin position="178"/>
        <end position="197"/>
    </location>
</feature>
<feature type="compositionally biased region" description="Basic and acidic residues" evidence="1">
    <location>
        <begin position="183"/>
        <end position="197"/>
    </location>
</feature>
<sequence length="217" mass="23186">MAEAIILRDDGEAAFDKHNAAYERARALVIEAESAVAAADAAVEQFTAAAHVRLVDCLYSCDADVGVVDEVSEARVRLVAAQDNLRIRSQALATVEARKSQVGDALGKLNKDVDAAAKDVVRLLGDAAVDAALEAEQRALQAKIAVSSIVRCTPSNIPSQTTSRAARYLGGAMFEPWPAEGVRSGDETKRRKDQSDQHWKAVLDALKRDPDAPLPAI</sequence>
<reference evidence="2 3" key="1">
    <citation type="journal article" date="2010" name="J. Bacteriol.">
        <title>Complete genome sequence of the aerobic facultative methanotroph Methylocella silvestris BL2.</title>
        <authorList>
            <person name="Chen Y."/>
            <person name="Crombie A."/>
            <person name="Rahman M.T."/>
            <person name="Dedysh S.N."/>
            <person name="Liesack W."/>
            <person name="Stott M.B."/>
            <person name="Alam M."/>
            <person name="Theisen A.R."/>
            <person name="Murrell J.C."/>
            <person name="Dunfield P.F."/>
        </authorList>
    </citation>
    <scope>NUCLEOTIDE SEQUENCE [LARGE SCALE GENOMIC DNA]</scope>
    <source>
        <strain evidence="3">DSM 15510 / CIP 108128 / LMG 27833 / NCIMB 13906 / BL2</strain>
    </source>
</reference>
<keyword evidence="3" id="KW-1185">Reference proteome</keyword>
<evidence type="ECO:0000313" key="3">
    <source>
        <dbReference type="Proteomes" id="UP000002257"/>
    </source>
</evidence>
<gene>
    <name evidence="2" type="ordered locus">Msil_3088</name>
</gene>
<organism evidence="2 3">
    <name type="scientific">Methylocella silvestris (strain DSM 15510 / CIP 108128 / LMG 27833 / NCIMB 13906 / BL2)</name>
    <dbReference type="NCBI Taxonomy" id="395965"/>
    <lineage>
        <taxon>Bacteria</taxon>
        <taxon>Pseudomonadati</taxon>
        <taxon>Pseudomonadota</taxon>
        <taxon>Alphaproteobacteria</taxon>
        <taxon>Hyphomicrobiales</taxon>
        <taxon>Beijerinckiaceae</taxon>
        <taxon>Methylocella</taxon>
    </lineage>
</organism>
<name>B8EKW9_METSB</name>
<dbReference type="HOGENOM" id="CLU_1271075_0_0_5"/>
<evidence type="ECO:0000256" key="1">
    <source>
        <dbReference type="SAM" id="MobiDB-lite"/>
    </source>
</evidence>
<dbReference type="RefSeq" id="WP_012592066.1">
    <property type="nucleotide sequence ID" value="NC_011666.1"/>
</dbReference>
<proteinExistence type="predicted"/>
<accession>B8EKW9</accession>
<dbReference type="Proteomes" id="UP000002257">
    <property type="component" value="Chromosome"/>
</dbReference>
<evidence type="ECO:0000313" key="2">
    <source>
        <dbReference type="EMBL" id="ACK51997.1"/>
    </source>
</evidence>
<protein>
    <submittedName>
        <fullName evidence="2">Uncharacterized protein</fullName>
    </submittedName>
</protein>
<dbReference type="STRING" id="395965.Msil_3088"/>
<dbReference type="AlphaFoldDB" id="B8EKW9"/>